<evidence type="ECO:0000259" key="11">
    <source>
        <dbReference type="PROSITE" id="PS50089"/>
    </source>
</evidence>
<gene>
    <name evidence="13" type="ORF">ARMOST_03992</name>
</gene>
<keyword evidence="8" id="KW-0862">Zinc</keyword>
<evidence type="ECO:0000256" key="10">
    <source>
        <dbReference type="SAM" id="MobiDB-lite"/>
    </source>
</evidence>
<dbReference type="InterPro" id="IPR002867">
    <property type="entry name" value="IBR_dom"/>
</dbReference>
<keyword evidence="14" id="KW-1185">Reference proteome</keyword>
<dbReference type="EC" id="2.3.2.31" evidence="2"/>
<dbReference type="InterPro" id="IPR031127">
    <property type="entry name" value="E3_UB_ligase_RBR"/>
</dbReference>
<dbReference type="Pfam" id="PF01485">
    <property type="entry name" value="IBR"/>
    <property type="match status" value="1"/>
</dbReference>
<dbReference type="GO" id="GO:0061630">
    <property type="term" value="F:ubiquitin protein ligase activity"/>
    <property type="evidence" value="ECO:0007669"/>
    <property type="project" value="UniProtKB-EC"/>
</dbReference>
<evidence type="ECO:0000313" key="14">
    <source>
        <dbReference type="Proteomes" id="UP000219338"/>
    </source>
</evidence>
<feature type="domain" description="RING-type" evidence="12">
    <location>
        <begin position="1267"/>
        <end position="1480"/>
    </location>
</feature>
<dbReference type="OMA" id="HVDQQHR"/>
<dbReference type="OrthoDB" id="1431934at2759"/>
<dbReference type="PROSITE" id="PS51873">
    <property type="entry name" value="TRIAD"/>
    <property type="match status" value="1"/>
</dbReference>
<dbReference type="InterPro" id="IPR001841">
    <property type="entry name" value="Znf_RING"/>
</dbReference>
<feature type="region of interest" description="Disordered" evidence="10">
    <location>
        <begin position="386"/>
        <end position="423"/>
    </location>
</feature>
<keyword evidence="7" id="KW-0833">Ubl conjugation pathway</keyword>
<dbReference type="Gene3D" id="1.20.120.1750">
    <property type="match status" value="1"/>
</dbReference>
<dbReference type="EMBL" id="FUEG01000002">
    <property type="protein sequence ID" value="SJL00679.1"/>
    <property type="molecule type" value="Genomic_DNA"/>
</dbReference>
<dbReference type="GO" id="GO:0016567">
    <property type="term" value="P:protein ubiquitination"/>
    <property type="evidence" value="ECO:0007669"/>
    <property type="project" value="InterPro"/>
</dbReference>
<feature type="compositionally biased region" description="Low complexity" evidence="10">
    <location>
        <begin position="188"/>
        <end position="203"/>
    </location>
</feature>
<evidence type="ECO:0000256" key="2">
    <source>
        <dbReference type="ARBA" id="ARBA00012251"/>
    </source>
</evidence>
<proteinExistence type="predicted"/>
<dbReference type="InterPro" id="IPR044066">
    <property type="entry name" value="TRIAD_supradom"/>
</dbReference>
<dbReference type="CDD" id="cd22585">
    <property type="entry name" value="Rcat_RBR_DEAH12-like"/>
    <property type="match status" value="1"/>
</dbReference>
<dbReference type="SUPFAM" id="SSF57850">
    <property type="entry name" value="RING/U-box"/>
    <property type="match status" value="3"/>
</dbReference>
<feature type="domain" description="RING-type" evidence="11">
    <location>
        <begin position="1271"/>
        <end position="1319"/>
    </location>
</feature>
<accession>A0A284QW58</accession>
<dbReference type="SMART" id="SM00647">
    <property type="entry name" value="IBR"/>
    <property type="match status" value="2"/>
</dbReference>
<evidence type="ECO:0000256" key="7">
    <source>
        <dbReference type="ARBA" id="ARBA00022786"/>
    </source>
</evidence>
<dbReference type="Pfam" id="PF13445">
    <property type="entry name" value="zf-RING_UBOX"/>
    <property type="match status" value="1"/>
</dbReference>
<evidence type="ECO:0000256" key="5">
    <source>
        <dbReference type="ARBA" id="ARBA00022737"/>
    </source>
</evidence>
<keyword evidence="5" id="KW-0677">Repeat</keyword>
<evidence type="ECO:0000256" key="1">
    <source>
        <dbReference type="ARBA" id="ARBA00001798"/>
    </source>
</evidence>
<organism evidence="13 14">
    <name type="scientific">Armillaria ostoyae</name>
    <name type="common">Armillaria root rot fungus</name>
    <dbReference type="NCBI Taxonomy" id="47428"/>
    <lineage>
        <taxon>Eukaryota</taxon>
        <taxon>Fungi</taxon>
        <taxon>Dikarya</taxon>
        <taxon>Basidiomycota</taxon>
        <taxon>Agaricomycotina</taxon>
        <taxon>Agaricomycetes</taxon>
        <taxon>Agaricomycetidae</taxon>
        <taxon>Agaricales</taxon>
        <taxon>Marasmiineae</taxon>
        <taxon>Physalacriaceae</taxon>
        <taxon>Armillaria</taxon>
    </lineage>
</organism>
<evidence type="ECO:0000256" key="8">
    <source>
        <dbReference type="ARBA" id="ARBA00022833"/>
    </source>
</evidence>
<dbReference type="Pfam" id="PF22191">
    <property type="entry name" value="IBR_1"/>
    <property type="match status" value="1"/>
</dbReference>
<dbReference type="Gene3D" id="3.30.40.10">
    <property type="entry name" value="Zinc/RING finger domain, C3HC4 (zinc finger)"/>
    <property type="match status" value="1"/>
</dbReference>
<name>A0A284QW58_ARMOS</name>
<dbReference type="SMART" id="SM00184">
    <property type="entry name" value="RING"/>
    <property type="match status" value="1"/>
</dbReference>
<evidence type="ECO:0000256" key="4">
    <source>
        <dbReference type="ARBA" id="ARBA00022723"/>
    </source>
</evidence>
<dbReference type="Proteomes" id="UP000219338">
    <property type="component" value="Unassembled WGS sequence"/>
</dbReference>
<feature type="region of interest" description="Disordered" evidence="10">
    <location>
        <begin position="571"/>
        <end position="659"/>
    </location>
</feature>
<protein>
    <recommendedName>
        <fullName evidence="2">RBR-type E3 ubiquitin transferase</fullName>
        <ecNumber evidence="2">2.3.2.31</ecNumber>
    </recommendedName>
</protein>
<dbReference type="STRING" id="47428.A0A284QW58"/>
<dbReference type="GO" id="GO:0008270">
    <property type="term" value="F:zinc ion binding"/>
    <property type="evidence" value="ECO:0007669"/>
    <property type="project" value="UniProtKB-KW"/>
</dbReference>
<comment type="catalytic activity">
    <reaction evidence="1">
        <text>[E2 ubiquitin-conjugating enzyme]-S-ubiquitinyl-L-cysteine + [acceptor protein]-L-lysine = [E2 ubiquitin-conjugating enzyme]-L-cysteine + [acceptor protein]-N(6)-ubiquitinyl-L-lysine.</text>
        <dbReference type="EC" id="2.3.2.31"/>
    </reaction>
</comment>
<sequence length="1634" mass="187914">MYVEEQTIGVNAEVEALPMDTGDDFDSGLWEISTLEPDIKDEVKQFSFAFQETIERYQDVEGEGPWKVPQPIRQSVFEAWSDRRKGRYPISYDLATGYVHIYGDPSHVHQFMAGRLMTIILSSLRRKFVDVMAKYFGDNDVVDVFESVISTGASPLHSIIHPGAGHHKMMKEPDGSITISHTLSLHRQTQNTGQGSGSETSSTFASDSASLPGVIIEVAYRNESLPALLEEVEVWSRSATKHKADLVVAIAIRPNIHDSSDPFAVLVASRHDGPPIAVPFGSGSPVVPTFTFKHPGPYDVSPFTADVLPGFLDSHCFSRSQISELSPVLPLGRLFQHVDFERIERAFDVNISPDDRRSLIEFSDRLDLGPLRFALLSVNNKGKNRWDRISKNDSSNQRSIHNVDVQSDISSSQSPEDRSSKDTVSYSVLQRGSCEQGERCDFVYDSDAELVRILFFLTWIATSSNTVIKVKGVESPTSEASDYLEWRRKERSGQLAQASSSRRTKKGEQPCYSWRNRSCAEGESSLYARNPEDQKVEGRRMETDRIKLELELQKRRQEELAMELARLAREAEEQRKEEERQRQEEARRREEKERQQRDEVKRRYAEARRRTEEQRRREEEERRRKEEREHRQREEARKQGEEEERRREDEEANRHREEIRRLEIDRIKLELELAREAEERREEEERQQRDEVKRRYTEARRRTEEQHRREEEERRCKEEQERRQREEAQRQREEERRREEEAANRRREEVRQRREEEQRHVDQQHRVTDAQVTIQRAVLTGSIVTFSSGLAIENAITGFESCRIRVKNIPRDARQDEIVALFTQQGLNMSEFHVISVKDMPGRNGKQEADIVTDADVAQALAIGLEGLEFRDERLEFEVGMFNAPGAMGALAPRDENTLMISCRAPSIRYVVEYPDINFCRTKVRELDGRICAGRRVKVEMNELPPGRVVPSFRPNTIKISNLPDVVPPAIVTDFVQSPLIRALKPHSFDVDSAIDSLELHINRIEGIEMESFDVTSRGDNEAGILSIRTRFNTWDDAKKVHDALLDRRFSYICNSVFWLRIPPQALYTITIPSGQYRAQENLWKELEGNIKDRKACNIIIRELNGGDYRIQVSGTVKAALGALKVRVESLAAGEKIDCWHDHLAYPQAQLMQQIAEAGAFLRSDSRKQTLKLYGEPKAVEKAKVIMMAELGRLASLEVAVKLQRPSVGYFVRVGLAAIKEVFGEDNVTLDIRSAIITVRGGEEVRLHLDNHITESLKPINVNVAPESHTCPICFDDVSTPFQLVCGHVYCTGCIRHFLTSAAETGIFPLVCMGNESTCGTPIPIPVIRKFLPPTAFNHLLETVFTTHVDKHPQEFRYCKTPDCMQIYRRSEVVSVLRCPSCFSEICSSCGEDSHERLSCEDARIHNNPAEQERMSEAWFLQQRGIKKCPTCSRLIEKTEGCNHMTCPCGAHICWRCMGAFDAGQIYDHMNTAHGGMYGDEPDPVPVQPQAAVPPPQNPDVDPFRGIDYLEQVRLLNLAEARRIAEEQYNRDRRQQIAAFQARLTERRRQEEADRERELRLEQEAQWRRQQAERQRREQGEADRLYREQVNRWRTDQTERARQATLGQQLDNVWQQPPPQPVQSENQGSWCVVM</sequence>
<keyword evidence="6 9" id="KW-0863">Zinc-finger</keyword>
<evidence type="ECO:0000256" key="6">
    <source>
        <dbReference type="ARBA" id="ARBA00022771"/>
    </source>
</evidence>
<dbReference type="PANTHER" id="PTHR11685">
    <property type="entry name" value="RBR FAMILY RING FINGER AND IBR DOMAIN-CONTAINING"/>
    <property type="match status" value="1"/>
</dbReference>
<dbReference type="InterPro" id="IPR013083">
    <property type="entry name" value="Znf_RING/FYVE/PHD"/>
</dbReference>
<reference evidence="14" key="1">
    <citation type="journal article" date="2017" name="Nat. Ecol. Evol.">
        <title>Genome expansion and lineage-specific genetic innovations in the forest pathogenic fungi Armillaria.</title>
        <authorList>
            <person name="Sipos G."/>
            <person name="Prasanna A.N."/>
            <person name="Walter M.C."/>
            <person name="O'Connor E."/>
            <person name="Balint B."/>
            <person name="Krizsan K."/>
            <person name="Kiss B."/>
            <person name="Hess J."/>
            <person name="Varga T."/>
            <person name="Slot J."/>
            <person name="Riley R."/>
            <person name="Boka B."/>
            <person name="Rigling D."/>
            <person name="Barry K."/>
            <person name="Lee J."/>
            <person name="Mihaltcheva S."/>
            <person name="LaButti K."/>
            <person name="Lipzen A."/>
            <person name="Waldron R."/>
            <person name="Moloney N.M."/>
            <person name="Sperisen C."/>
            <person name="Kredics L."/>
            <person name="Vagvoelgyi C."/>
            <person name="Patrignani A."/>
            <person name="Fitzpatrick D."/>
            <person name="Nagy I."/>
            <person name="Doyle S."/>
            <person name="Anderson J.B."/>
            <person name="Grigoriev I.V."/>
            <person name="Gueldener U."/>
            <person name="Muensterkoetter M."/>
            <person name="Nagy L.G."/>
        </authorList>
    </citation>
    <scope>NUCLEOTIDE SEQUENCE [LARGE SCALE GENOMIC DNA]</scope>
    <source>
        <strain evidence="14">C18/9</strain>
    </source>
</reference>
<keyword evidence="4" id="KW-0479">Metal-binding</keyword>
<dbReference type="PROSITE" id="PS00518">
    <property type="entry name" value="ZF_RING_1"/>
    <property type="match status" value="1"/>
</dbReference>
<keyword evidence="3" id="KW-0808">Transferase</keyword>
<dbReference type="CDD" id="cd20335">
    <property type="entry name" value="BRcat_RBR"/>
    <property type="match status" value="1"/>
</dbReference>
<dbReference type="PROSITE" id="PS50089">
    <property type="entry name" value="ZF_RING_2"/>
    <property type="match status" value="1"/>
</dbReference>
<evidence type="ECO:0000313" key="13">
    <source>
        <dbReference type="EMBL" id="SJL00679.1"/>
    </source>
</evidence>
<dbReference type="InterPro" id="IPR027370">
    <property type="entry name" value="Znf-RING_euk"/>
</dbReference>
<evidence type="ECO:0000256" key="3">
    <source>
        <dbReference type="ARBA" id="ARBA00022679"/>
    </source>
</evidence>
<feature type="region of interest" description="Disordered" evidence="10">
    <location>
        <begin position="186"/>
        <end position="206"/>
    </location>
</feature>
<evidence type="ECO:0000259" key="12">
    <source>
        <dbReference type="PROSITE" id="PS51873"/>
    </source>
</evidence>
<feature type="region of interest" description="Disordered" evidence="10">
    <location>
        <begin position="676"/>
        <end position="764"/>
    </location>
</feature>
<evidence type="ECO:0000256" key="9">
    <source>
        <dbReference type="PROSITE-ProRule" id="PRU00175"/>
    </source>
</evidence>
<dbReference type="InterPro" id="IPR017907">
    <property type="entry name" value="Znf_RING_CS"/>
</dbReference>